<proteinExistence type="predicted"/>
<dbReference type="EC" id="1.2.1.2" evidence="1"/>
<dbReference type="SUPFAM" id="SSF50692">
    <property type="entry name" value="ADC-like"/>
    <property type="match status" value="1"/>
</dbReference>
<evidence type="ECO:0000313" key="2">
    <source>
        <dbReference type="Proteomes" id="UP000273655"/>
    </source>
</evidence>
<dbReference type="Gene3D" id="2.40.40.20">
    <property type="match status" value="1"/>
</dbReference>
<dbReference type="InterPro" id="IPR009010">
    <property type="entry name" value="Asp_de-COase-like_dom_sf"/>
</dbReference>
<dbReference type="EMBL" id="LR134148">
    <property type="protein sequence ID" value="VEA38059.1"/>
    <property type="molecule type" value="Genomic_DNA"/>
</dbReference>
<dbReference type="GO" id="GO:0016491">
    <property type="term" value="F:oxidoreductase activity"/>
    <property type="evidence" value="ECO:0007669"/>
    <property type="project" value="UniProtKB-KW"/>
</dbReference>
<accession>A0A447PIV8</accession>
<name>A0A447PIV8_SALET</name>
<dbReference type="AlphaFoldDB" id="A0A447PIV8"/>
<sequence>MRRWRQRKVLLTADYVKVSSKRGFIRAVAVVTRRLRTLHVNDQQVETVGIPIHWGFEGVARQRL</sequence>
<keyword evidence="1" id="KW-0560">Oxidoreductase</keyword>
<reference evidence="1 2" key="1">
    <citation type="submission" date="2018-12" db="EMBL/GenBank/DDBJ databases">
        <authorList>
            <consortium name="Pathogen Informatics"/>
        </authorList>
    </citation>
    <scope>NUCLEOTIDE SEQUENCE [LARGE SCALE GENOMIC DNA]</scope>
    <source>
        <strain evidence="1 2">NCTC8271</strain>
    </source>
</reference>
<evidence type="ECO:0000313" key="1">
    <source>
        <dbReference type="EMBL" id="VEA38059.1"/>
    </source>
</evidence>
<gene>
    <name evidence="1" type="primary">fdnG_1</name>
    <name evidence="1" type="ORF">NCTC8271_03060</name>
</gene>
<organism evidence="1 2">
    <name type="scientific">Salmonella enterica I</name>
    <dbReference type="NCBI Taxonomy" id="59201"/>
    <lineage>
        <taxon>Bacteria</taxon>
        <taxon>Pseudomonadati</taxon>
        <taxon>Pseudomonadota</taxon>
        <taxon>Gammaproteobacteria</taxon>
        <taxon>Enterobacterales</taxon>
        <taxon>Enterobacteriaceae</taxon>
        <taxon>Salmonella</taxon>
    </lineage>
</organism>
<protein>
    <submittedName>
        <fullName evidence="1">Anaerobic formate dehydrogenase major subunit</fullName>
        <ecNumber evidence="1">1.2.1.2</ecNumber>
    </submittedName>
</protein>
<dbReference type="Proteomes" id="UP000273655">
    <property type="component" value="Chromosome 1"/>
</dbReference>